<dbReference type="InterPro" id="IPR012338">
    <property type="entry name" value="Beta-lactam/transpept-like"/>
</dbReference>
<reference evidence="18 19" key="1">
    <citation type="journal article" date="2014" name="Int. J. Syst. Evol. Microbiol.">
        <title>Jeotgalibaca dankookensis gen. nov., sp. nov., a member of the family Carnobacteriaceae, isolated from seujeot (Korean traditional food).</title>
        <authorList>
            <person name="Lee D.G."/>
            <person name="Trujillo M.E."/>
            <person name="Kang H."/>
            <person name="Ahn T.Y."/>
        </authorList>
    </citation>
    <scope>NUCLEOTIDE SEQUENCE [LARGE SCALE GENOMIC DNA]</scope>
    <source>
        <strain evidence="18 19">EX-07</strain>
    </source>
</reference>
<comment type="similarity">
    <text evidence="1">In the C-terminal section; belongs to the transpeptidase family.</text>
</comment>
<evidence type="ECO:0000259" key="17">
    <source>
        <dbReference type="Pfam" id="PF00912"/>
    </source>
</evidence>
<feature type="domain" description="Glycosyl transferase family 51" evidence="17">
    <location>
        <begin position="83"/>
        <end position="259"/>
    </location>
</feature>
<feature type="region of interest" description="Disordered" evidence="14">
    <location>
        <begin position="784"/>
        <end position="871"/>
    </location>
</feature>
<dbReference type="Pfam" id="PF00912">
    <property type="entry name" value="Transgly"/>
    <property type="match status" value="1"/>
</dbReference>
<dbReference type="GO" id="GO:0009002">
    <property type="term" value="F:serine-type D-Ala-D-Ala carboxypeptidase activity"/>
    <property type="evidence" value="ECO:0007669"/>
    <property type="project" value="UniProtKB-EC"/>
</dbReference>
<dbReference type="RefSeq" id="WP_062470556.1">
    <property type="nucleotide sequence ID" value="NZ_BBYN01000020.1"/>
</dbReference>
<dbReference type="AlphaFoldDB" id="A0A1S6IND5"/>
<evidence type="ECO:0000256" key="3">
    <source>
        <dbReference type="ARBA" id="ARBA00022645"/>
    </source>
</evidence>
<evidence type="ECO:0000256" key="5">
    <source>
        <dbReference type="ARBA" id="ARBA00022676"/>
    </source>
</evidence>
<keyword evidence="6" id="KW-0808">Transferase</keyword>
<keyword evidence="10" id="KW-0511">Multifunctional enzyme</keyword>
<feature type="domain" description="Penicillin-binding protein transpeptidase" evidence="16">
    <location>
        <begin position="353"/>
        <end position="620"/>
    </location>
</feature>
<sequence length="871" mass="95533">MENNSQTRKQRSKENKKQPTKTNKKRTSLLKKILLGILLLGVAVFVFGAGLFTYYASKAPEVNKAALVDTAPSEILDRNGDVVLEVGAGSQNRDLVNTDEIPPLLKDAVTSIEDQRFYKHIGVDPIRILGAALANVQKGGISQGGSTITQQLIKLSFFGTSEEDQTLERKAQEAWMSIKLERELSKEDILGLYINKVYMGNNVYGMGTAAEYYFGKDLSEISLDEAATLAGMPQAPSYYDPYVNPTETEERRNVVLTTMVDTGVITEVQRAEASAVSVADNLVDHSNDTDNSLILDSYLQVVMDEVYDKTGLEVEVGGLTIQTNLDMDAQQHLFDIANSDEYVLFPDDRVQTAVTLVDVHSGAINAVIGNRKKTNLLAINYADQTTRSVASTIKPLIDYAPAIEYNNLSTGSLIVDEEYTYPDGNSLENYDLLYRGDLTLREALVDSRNVPAAKLLNDIVGIDNADAFLNKLGIDSIQADGSDTINPSNAIQGSISNIQMAAAYAAFSNGGTYYEPYTVQSVTKADGQVLEFSENGSRAMKDSTAYMVTDMLKDVVTEQAPIAAIPGLPQAAKTGTEAFTEEELALVGASSGDNVAKDSWFVGYSPNYSIAVWMGYEDETESGNYLTFEDRNLTRYIYRELMSFVSQGIENPDWVKPESVVEATMEKYSNPPAKPGPNTPANLRITELFVKGTAPTSVSKVYGESIQAPTGLNATYNQETNRLTVTWDKYQLAASEKRTPQYSITVGNESHNITENRITIDNPPKGNISISLLVKVGETTSPATSIQVFIEEPIEREETVEPEATQPESEEENKTESESSSSSSSSSESQEEEELESEEVTPDESVESRPSEEEQEEKPESEEETENSESE</sequence>
<keyword evidence="15" id="KW-0812">Transmembrane</keyword>
<dbReference type="SUPFAM" id="SSF53955">
    <property type="entry name" value="Lysozyme-like"/>
    <property type="match status" value="1"/>
</dbReference>
<evidence type="ECO:0000259" key="16">
    <source>
        <dbReference type="Pfam" id="PF00905"/>
    </source>
</evidence>
<keyword evidence="7" id="KW-0378">Hydrolase</keyword>
<dbReference type="NCBIfam" id="TIGR02074">
    <property type="entry name" value="PBP_1a_fam"/>
    <property type="match status" value="1"/>
</dbReference>
<dbReference type="InterPro" id="IPR036950">
    <property type="entry name" value="PBP_transglycosylase"/>
</dbReference>
<dbReference type="InterPro" id="IPR001460">
    <property type="entry name" value="PCN-bd_Tpept"/>
</dbReference>
<evidence type="ECO:0000256" key="9">
    <source>
        <dbReference type="ARBA" id="ARBA00022984"/>
    </source>
</evidence>
<feature type="compositionally biased region" description="Low complexity" evidence="14">
    <location>
        <begin position="818"/>
        <end position="828"/>
    </location>
</feature>
<dbReference type="GO" id="GO:0006508">
    <property type="term" value="P:proteolysis"/>
    <property type="evidence" value="ECO:0007669"/>
    <property type="project" value="UniProtKB-KW"/>
</dbReference>
<evidence type="ECO:0000256" key="13">
    <source>
        <dbReference type="ARBA" id="ARBA00049902"/>
    </source>
</evidence>
<evidence type="ECO:0000256" key="6">
    <source>
        <dbReference type="ARBA" id="ARBA00022679"/>
    </source>
</evidence>
<feature type="compositionally biased region" description="Acidic residues" evidence="14">
    <location>
        <begin position="829"/>
        <end position="845"/>
    </location>
</feature>
<evidence type="ECO:0000256" key="15">
    <source>
        <dbReference type="SAM" id="Phobius"/>
    </source>
</evidence>
<dbReference type="Gene3D" id="1.10.3810.10">
    <property type="entry name" value="Biosynthetic peptidoglycan transglycosylase-like"/>
    <property type="match status" value="1"/>
</dbReference>
<keyword evidence="5" id="KW-0328">Glycosyltransferase</keyword>
<dbReference type="InterPro" id="IPR001264">
    <property type="entry name" value="Glyco_trans_51"/>
</dbReference>
<comment type="similarity">
    <text evidence="2">In the N-terminal section; belongs to the glycosyltransferase 51 family.</text>
</comment>
<evidence type="ECO:0000256" key="4">
    <source>
        <dbReference type="ARBA" id="ARBA00022670"/>
    </source>
</evidence>
<dbReference type="GO" id="GO:0071555">
    <property type="term" value="P:cell wall organization"/>
    <property type="evidence" value="ECO:0007669"/>
    <property type="project" value="UniProtKB-KW"/>
</dbReference>
<dbReference type="KEGG" id="jda:BW727_100672"/>
<organism evidence="18 19">
    <name type="scientific">Jeotgalibaca dankookensis</name>
    <dbReference type="NCBI Taxonomy" id="708126"/>
    <lineage>
        <taxon>Bacteria</taxon>
        <taxon>Bacillati</taxon>
        <taxon>Bacillota</taxon>
        <taxon>Bacilli</taxon>
        <taxon>Lactobacillales</taxon>
        <taxon>Carnobacteriaceae</taxon>
        <taxon>Jeotgalibaca</taxon>
    </lineage>
</organism>
<dbReference type="GO" id="GO:0008955">
    <property type="term" value="F:peptidoglycan glycosyltransferase activity"/>
    <property type="evidence" value="ECO:0007669"/>
    <property type="project" value="UniProtKB-EC"/>
</dbReference>
<dbReference type="GO" id="GO:0008658">
    <property type="term" value="F:penicillin binding"/>
    <property type="evidence" value="ECO:0007669"/>
    <property type="project" value="InterPro"/>
</dbReference>
<evidence type="ECO:0000256" key="8">
    <source>
        <dbReference type="ARBA" id="ARBA00022960"/>
    </source>
</evidence>
<dbReference type="SUPFAM" id="SSF56601">
    <property type="entry name" value="beta-lactamase/transpeptidase-like"/>
    <property type="match status" value="1"/>
</dbReference>
<proteinExistence type="inferred from homology"/>
<name>A0A1S6IND5_9LACT</name>
<feature type="transmembrane region" description="Helical" evidence="15">
    <location>
        <begin position="33"/>
        <end position="55"/>
    </location>
</feature>
<dbReference type="Gene3D" id="3.40.710.10">
    <property type="entry name" value="DD-peptidase/beta-lactamase superfamily"/>
    <property type="match status" value="1"/>
</dbReference>
<keyword evidence="15" id="KW-1133">Transmembrane helix</keyword>
<evidence type="ECO:0000256" key="1">
    <source>
        <dbReference type="ARBA" id="ARBA00007090"/>
    </source>
</evidence>
<dbReference type="OrthoDB" id="9766909at2"/>
<comment type="catalytic activity">
    <reaction evidence="13">
        <text>[GlcNAc-(1-&gt;4)-Mur2Ac(oyl-L-Ala-gamma-D-Glu-L-Lys-D-Ala-D-Ala)](n)-di-trans,octa-cis-undecaprenyl diphosphate + beta-D-GlcNAc-(1-&gt;4)-Mur2Ac(oyl-L-Ala-gamma-D-Glu-L-Lys-D-Ala-D-Ala)-di-trans,octa-cis-undecaprenyl diphosphate = [GlcNAc-(1-&gt;4)-Mur2Ac(oyl-L-Ala-gamma-D-Glu-L-Lys-D-Ala-D-Ala)](n+1)-di-trans,octa-cis-undecaprenyl diphosphate + di-trans,octa-cis-undecaprenyl diphosphate + H(+)</text>
        <dbReference type="Rhea" id="RHEA:23708"/>
        <dbReference type="Rhea" id="RHEA-COMP:9602"/>
        <dbReference type="Rhea" id="RHEA-COMP:9603"/>
        <dbReference type="ChEBI" id="CHEBI:15378"/>
        <dbReference type="ChEBI" id="CHEBI:58405"/>
        <dbReference type="ChEBI" id="CHEBI:60033"/>
        <dbReference type="ChEBI" id="CHEBI:78435"/>
        <dbReference type="EC" id="2.4.99.28"/>
    </reaction>
</comment>
<accession>A0A1S6IND5</accession>
<dbReference type="GO" id="GO:0030288">
    <property type="term" value="C:outer membrane-bounded periplasmic space"/>
    <property type="evidence" value="ECO:0007669"/>
    <property type="project" value="TreeGrafter"/>
</dbReference>
<evidence type="ECO:0000256" key="11">
    <source>
        <dbReference type="ARBA" id="ARBA00023316"/>
    </source>
</evidence>
<dbReference type="EMBL" id="CP019728">
    <property type="protein sequence ID" value="AQS53065.1"/>
    <property type="molecule type" value="Genomic_DNA"/>
</dbReference>
<keyword evidence="19" id="KW-1185">Reference proteome</keyword>
<evidence type="ECO:0000313" key="19">
    <source>
        <dbReference type="Proteomes" id="UP000188993"/>
    </source>
</evidence>
<dbReference type="GO" id="GO:0009252">
    <property type="term" value="P:peptidoglycan biosynthetic process"/>
    <property type="evidence" value="ECO:0007669"/>
    <property type="project" value="UniProtKB-KW"/>
</dbReference>
<evidence type="ECO:0000256" key="14">
    <source>
        <dbReference type="SAM" id="MobiDB-lite"/>
    </source>
</evidence>
<dbReference type="FunFam" id="1.10.3810.10:FF:000001">
    <property type="entry name" value="Penicillin-binding protein 1A"/>
    <property type="match status" value="1"/>
</dbReference>
<dbReference type="GO" id="GO:0008360">
    <property type="term" value="P:regulation of cell shape"/>
    <property type="evidence" value="ECO:0007669"/>
    <property type="project" value="UniProtKB-KW"/>
</dbReference>
<dbReference type="PANTHER" id="PTHR32282:SF29">
    <property type="entry name" value="PENICILLIN-BINDING PROTEIN 1A"/>
    <property type="match status" value="1"/>
</dbReference>
<evidence type="ECO:0000313" key="18">
    <source>
        <dbReference type="EMBL" id="AQS53065.1"/>
    </source>
</evidence>
<evidence type="ECO:0000256" key="10">
    <source>
        <dbReference type="ARBA" id="ARBA00023268"/>
    </source>
</evidence>
<dbReference type="PANTHER" id="PTHR32282">
    <property type="entry name" value="BINDING PROTEIN TRANSPEPTIDASE, PUTATIVE-RELATED"/>
    <property type="match status" value="1"/>
</dbReference>
<keyword evidence="8" id="KW-0133">Cell shape</keyword>
<evidence type="ECO:0000256" key="12">
    <source>
        <dbReference type="ARBA" id="ARBA00034000"/>
    </source>
</evidence>
<feature type="compositionally biased region" description="Acidic residues" evidence="14">
    <location>
        <begin position="853"/>
        <end position="871"/>
    </location>
</feature>
<evidence type="ECO:0000256" key="7">
    <source>
        <dbReference type="ARBA" id="ARBA00022801"/>
    </source>
</evidence>
<dbReference type="InterPro" id="IPR023346">
    <property type="entry name" value="Lysozyme-like_dom_sf"/>
</dbReference>
<keyword evidence="11" id="KW-0961">Cell wall biogenesis/degradation</keyword>
<dbReference type="STRING" id="708126.BW727_100672"/>
<dbReference type="InterPro" id="IPR050396">
    <property type="entry name" value="Glycosyltr_51/Transpeptidase"/>
</dbReference>
<keyword evidence="9" id="KW-0573">Peptidoglycan synthesis</keyword>
<keyword evidence="15" id="KW-0472">Membrane</keyword>
<feature type="region of interest" description="Disordered" evidence="14">
    <location>
        <begin position="1"/>
        <end position="24"/>
    </location>
</feature>
<keyword evidence="4" id="KW-0645">Protease</keyword>
<keyword evidence="3" id="KW-0121">Carboxypeptidase</keyword>
<feature type="compositionally biased region" description="Acidic residues" evidence="14">
    <location>
        <begin position="792"/>
        <end position="801"/>
    </location>
</feature>
<comment type="catalytic activity">
    <reaction evidence="12">
        <text>Preferential cleavage: (Ac)2-L-Lys-D-Ala-|-D-Ala. Also transpeptidation of peptidyl-alanyl moieties that are N-acyl substituents of D-alanine.</text>
        <dbReference type="EC" id="3.4.16.4"/>
    </reaction>
</comment>
<dbReference type="Proteomes" id="UP000188993">
    <property type="component" value="Chromosome"/>
</dbReference>
<dbReference type="Pfam" id="PF00905">
    <property type="entry name" value="Transpeptidase"/>
    <property type="match status" value="1"/>
</dbReference>
<protein>
    <submittedName>
        <fullName evidence="18">Penicillin-binding protein 1A</fullName>
    </submittedName>
</protein>
<gene>
    <name evidence="18" type="primary">ponA</name>
    <name evidence="18" type="ORF">BW727_100672</name>
</gene>
<evidence type="ECO:0000256" key="2">
    <source>
        <dbReference type="ARBA" id="ARBA00007739"/>
    </source>
</evidence>